<dbReference type="SUPFAM" id="SSF55781">
    <property type="entry name" value="GAF domain-like"/>
    <property type="match status" value="1"/>
</dbReference>
<dbReference type="PANTHER" id="PTHR30136">
    <property type="entry name" value="HELIX-TURN-HELIX TRANSCRIPTIONAL REGULATOR, ICLR FAMILY"/>
    <property type="match status" value="1"/>
</dbReference>
<dbReference type="Gene3D" id="1.10.10.10">
    <property type="entry name" value="Winged helix-like DNA-binding domain superfamily/Winged helix DNA-binding domain"/>
    <property type="match status" value="1"/>
</dbReference>
<dbReference type="AlphaFoldDB" id="A0A537IMH0"/>
<dbReference type="PROSITE" id="PS51077">
    <property type="entry name" value="HTH_ICLR"/>
    <property type="match status" value="1"/>
</dbReference>
<dbReference type="InterPro" id="IPR005471">
    <property type="entry name" value="Tscrpt_reg_IclR_N"/>
</dbReference>
<proteinExistence type="predicted"/>
<accession>A0A537IMH0</accession>
<keyword evidence="1" id="KW-0805">Transcription regulation</keyword>
<dbReference type="InterPro" id="IPR014757">
    <property type="entry name" value="Tscrpt_reg_IclR_C"/>
</dbReference>
<reference evidence="9 10" key="1">
    <citation type="journal article" date="2019" name="Nat. Microbiol.">
        <title>Mediterranean grassland soil C-N compound turnover is dependent on rainfall and depth, and is mediated by genomically divergent microorganisms.</title>
        <authorList>
            <person name="Diamond S."/>
            <person name="Andeer P.F."/>
            <person name="Li Z."/>
            <person name="Crits-Christoph A."/>
            <person name="Burstein D."/>
            <person name="Anantharaman K."/>
            <person name="Lane K.R."/>
            <person name="Thomas B.C."/>
            <person name="Pan C."/>
            <person name="Northen T.R."/>
            <person name="Banfield J.F."/>
        </authorList>
    </citation>
    <scope>NUCLEOTIDE SEQUENCE [LARGE SCALE GENOMIC DNA]</scope>
    <source>
        <strain evidence="9">NP_8</strain>
    </source>
</reference>
<organism evidence="9 10">
    <name type="scientific">Candidatus Segetimicrobium genomatis</name>
    <dbReference type="NCBI Taxonomy" id="2569760"/>
    <lineage>
        <taxon>Bacteria</taxon>
        <taxon>Bacillati</taxon>
        <taxon>Candidatus Sysuimicrobiota</taxon>
        <taxon>Candidatus Sysuimicrobiia</taxon>
        <taxon>Candidatus Sysuimicrobiales</taxon>
        <taxon>Candidatus Segetimicrobiaceae</taxon>
        <taxon>Candidatus Segetimicrobium</taxon>
    </lineage>
</organism>
<dbReference type="EMBL" id="VBAP01000085">
    <property type="protein sequence ID" value="TMI72548.1"/>
    <property type="molecule type" value="Genomic_DNA"/>
</dbReference>
<evidence type="ECO:0000256" key="4">
    <source>
        <dbReference type="ARBA" id="ARBA00058938"/>
    </source>
</evidence>
<keyword evidence="2" id="KW-0238">DNA-binding</keyword>
<dbReference type="FunFam" id="1.10.10.10:FF:000056">
    <property type="entry name" value="IclR family transcriptional regulator"/>
    <property type="match status" value="1"/>
</dbReference>
<evidence type="ECO:0000256" key="3">
    <source>
        <dbReference type="ARBA" id="ARBA00023163"/>
    </source>
</evidence>
<name>A0A537IMH0_9BACT</name>
<dbReference type="Proteomes" id="UP000318834">
    <property type="component" value="Unassembled WGS sequence"/>
</dbReference>
<feature type="region of interest" description="Disordered" evidence="6">
    <location>
        <begin position="264"/>
        <end position="284"/>
    </location>
</feature>
<sequence length="284" mass="31015">MRVRQAAKASGIRAVERAVAILRTFSSSTPELSVSELGRAVGLHKSTVHRLLGTLERTGFVVQDPGTKRYRLGLPLFELGSMVVNTLEVRRVARPYLEEIHRACGETVHLGILDEGEVVYIDKIESTRRVRMYSQVGRRAPAHCTGLGKVLLAQLPDASLAEVIERRGLRRFTSKTITSPKELRDHCALIRQQGYALDTGEHEELIQCAAAAIHDHTGKVVAAVSITSVAAAMDQHRVAEHVSLVQQAARKISEGLGATLHIRQKELPGSPARPATARPLTSGR</sequence>
<dbReference type="InterPro" id="IPR050707">
    <property type="entry name" value="HTH_MetabolicPath_Reg"/>
</dbReference>
<dbReference type="Gene3D" id="3.30.450.40">
    <property type="match status" value="1"/>
</dbReference>
<dbReference type="GO" id="GO:0045892">
    <property type="term" value="P:negative regulation of DNA-templated transcription"/>
    <property type="evidence" value="ECO:0007669"/>
    <property type="project" value="TreeGrafter"/>
</dbReference>
<evidence type="ECO:0000256" key="1">
    <source>
        <dbReference type="ARBA" id="ARBA00023015"/>
    </source>
</evidence>
<dbReference type="GO" id="GO:0003677">
    <property type="term" value="F:DNA binding"/>
    <property type="evidence" value="ECO:0007669"/>
    <property type="project" value="UniProtKB-KW"/>
</dbReference>
<evidence type="ECO:0000256" key="6">
    <source>
        <dbReference type="SAM" id="MobiDB-lite"/>
    </source>
</evidence>
<feature type="domain" description="HTH iclR-type" evidence="7">
    <location>
        <begin position="12"/>
        <end position="74"/>
    </location>
</feature>
<dbReference type="PROSITE" id="PS51078">
    <property type="entry name" value="ICLR_ED"/>
    <property type="match status" value="1"/>
</dbReference>
<comment type="caution">
    <text evidence="9">The sequence shown here is derived from an EMBL/GenBank/DDBJ whole genome shotgun (WGS) entry which is preliminary data.</text>
</comment>
<dbReference type="InterPro" id="IPR036390">
    <property type="entry name" value="WH_DNA-bd_sf"/>
</dbReference>
<evidence type="ECO:0000259" key="8">
    <source>
        <dbReference type="PROSITE" id="PS51078"/>
    </source>
</evidence>
<comment type="function">
    <text evidence="4">May be an activator protein for the gylABX operon.</text>
</comment>
<dbReference type="SMART" id="SM00346">
    <property type="entry name" value="HTH_ICLR"/>
    <property type="match status" value="1"/>
</dbReference>
<evidence type="ECO:0000256" key="2">
    <source>
        <dbReference type="ARBA" id="ARBA00023125"/>
    </source>
</evidence>
<dbReference type="PANTHER" id="PTHR30136:SF24">
    <property type="entry name" value="HTH-TYPE TRANSCRIPTIONAL REPRESSOR ALLR"/>
    <property type="match status" value="1"/>
</dbReference>
<evidence type="ECO:0000313" key="9">
    <source>
        <dbReference type="EMBL" id="TMI72548.1"/>
    </source>
</evidence>
<evidence type="ECO:0000313" key="10">
    <source>
        <dbReference type="Proteomes" id="UP000318834"/>
    </source>
</evidence>
<feature type="domain" description="IclR-ED" evidence="8">
    <location>
        <begin position="75"/>
        <end position="258"/>
    </location>
</feature>
<dbReference type="InterPro" id="IPR029016">
    <property type="entry name" value="GAF-like_dom_sf"/>
</dbReference>
<keyword evidence="3" id="KW-0804">Transcription</keyword>
<dbReference type="Pfam" id="PF01614">
    <property type="entry name" value="IclR_C"/>
    <property type="match status" value="1"/>
</dbReference>
<dbReference type="SUPFAM" id="SSF46785">
    <property type="entry name" value="Winged helix' DNA-binding domain"/>
    <property type="match status" value="1"/>
</dbReference>
<evidence type="ECO:0000259" key="7">
    <source>
        <dbReference type="PROSITE" id="PS51077"/>
    </source>
</evidence>
<dbReference type="GO" id="GO:0003700">
    <property type="term" value="F:DNA-binding transcription factor activity"/>
    <property type="evidence" value="ECO:0007669"/>
    <property type="project" value="TreeGrafter"/>
</dbReference>
<dbReference type="InterPro" id="IPR036388">
    <property type="entry name" value="WH-like_DNA-bd_sf"/>
</dbReference>
<protein>
    <recommendedName>
        <fullName evidence="5">Glycerol operon regulatory protein</fullName>
    </recommendedName>
</protein>
<dbReference type="Pfam" id="PF09339">
    <property type="entry name" value="HTH_IclR"/>
    <property type="match status" value="1"/>
</dbReference>
<gene>
    <name evidence="9" type="ORF">E6H05_10930</name>
</gene>
<evidence type="ECO:0000256" key="5">
    <source>
        <dbReference type="ARBA" id="ARBA00070406"/>
    </source>
</evidence>